<comment type="caution">
    <text evidence="2">The sequence shown here is derived from an EMBL/GenBank/DDBJ whole genome shotgun (WGS) entry which is preliminary data.</text>
</comment>
<evidence type="ECO:0000313" key="2">
    <source>
        <dbReference type="EMBL" id="PSH62291.1"/>
    </source>
</evidence>
<dbReference type="GO" id="GO:0006950">
    <property type="term" value="P:response to stress"/>
    <property type="evidence" value="ECO:0007669"/>
    <property type="project" value="TreeGrafter"/>
</dbReference>
<organism evidence="2 3">
    <name type="scientific">Phyllobacterium brassicacearum</name>
    <dbReference type="NCBI Taxonomy" id="314235"/>
    <lineage>
        <taxon>Bacteria</taxon>
        <taxon>Pseudomonadati</taxon>
        <taxon>Pseudomonadota</taxon>
        <taxon>Alphaproteobacteria</taxon>
        <taxon>Hyphomicrobiales</taxon>
        <taxon>Phyllobacteriaceae</taxon>
        <taxon>Phyllobacterium</taxon>
    </lineage>
</organism>
<evidence type="ECO:0000313" key="3">
    <source>
        <dbReference type="Proteomes" id="UP000241444"/>
    </source>
</evidence>
<dbReference type="SMART" id="SM00347">
    <property type="entry name" value="HTH_MARR"/>
    <property type="match status" value="1"/>
</dbReference>
<dbReference type="SUPFAM" id="SSF46785">
    <property type="entry name" value="Winged helix' DNA-binding domain"/>
    <property type="match status" value="1"/>
</dbReference>
<protein>
    <submittedName>
        <fullName evidence="2">MarR family transcriptional regulator</fullName>
    </submittedName>
</protein>
<dbReference type="OrthoDB" id="2287011at2"/>
<dbReference type="RefSeq" id="WP_106713952.1">
    <property type="nucleotide sequence ID" value="NZ_PGGO01000031.1"/>
</dbReference>
<dbReference type="GO" id="GO:0003700">
    <property type="term" value="F:DNA-binding transcription factor activity"/>
    <property type="evidence" value="ECO:0007669"/>
    <property type="project" value="InterPro"/>
</dbReference>
<accession>A0A2P7B752</accession>
<dbReference type="InterPro" id="IPR000835">
    <property type="entry name" value="HTH_MarR-typ"/>
</dbReference>
<gene>
    <name evidence="2" type="ORF">CU102_25905</name>
</gene>
<dbReference type="EMBL" id="PGGO01000031">
    <property type="protein sequence ID" value="PSH62291.1"/>
    <property type="molecule type" value="Genomic_DNA"/>
</dbReference>
<feature type="domain" description="HTH marR-type" evidence="1">
    <location>
        <begin position="1"/>
        <end position="124"/>
    </location>
</feature>
<dbReference type="PROSITE" id="PS50995">
    <property type="entry name" value="HTH_MARR_2"/>
    <property type="match status" value="1"/>
</dbReference>
<dbReference type="PANTHER" id="PTHR33164:SF105">
    <property type="entry name" value="TRANSCRIPTIONAL REPRESSOR PROTEIN-RELATED"/>
    <property type="match status" value="1"/>
</dbReference>
<proteinExistence type="predicted"/>
<evidence type="ECO:0000259" key="1">
    <source>
        <dbReference type="PROSITE" id="PS50995"/>
    </source>
</evidence>
<dbReference type="InterPro" id="IPR036388">
    <property type="entry name" value="WH-like_DNA-bd_sf"/>
</dbReference>
<dbReference type="InterPro" id="IPR036390">
    <property type="entry name" value="WH_DNA-bd_sf"/>
</dbReference>
<dbReference type="AlphaFoldDB" id="A0A2P7B752"/>
<sequence>MTSALDFADCRDCLCLAARNHAQRLTRLFDEKLRPFELTINQYSLLTALILGGPTTVSEMADRLGVERTTLTRNLALVSARQLVAVNPGEDARERVITLTPKGWAVAEAALPAWKAAQAEASAS</sequence>
<dbReference type="InterPro" id="IPR039422">
    <property type="entry name" value="MarR/SlyA-like"/>
</dbReference>
<dbReference type="Proteomes" id="UP000241444">
    <property type="component" value="Unassembled WGS sequence"/>
</dbReference>
<dbReference type="Pfam" id="PF12802">
    <property type="entry name" value="MarR_2"/>
    <property type="match status" value="1"/>
</dbReference>
<reference evidence="3" key="1">
    <citation type="submission" date="2017-11" db="EMBL/GenBank/DDBJ databases">
        <authorList>
            <person name="Kuznetsova I."/>
            <person name="Sazanova A."/>
            <person name="Chirak E."/>
            <person name="Safronova V."/>
            <person name="Willems A."/>
        </authorList>
    </citation>
    <scope>NUCLEOTIDE SEQUENCE [LARGE SCALE GENOMIC DNA]</scope>
    <source>
        <strain evidence="3">STM 196</strain>
    </source>
</reference>
<name>A0A2P7B752_9HYPH</name>
<keyword evidence="3" id="KW-1185">Reference proteome</keyword>
<dbReference type="Gene3D" id="1.10.10.10">
    <property type="entry name" value="Winged helix-like DNA-binding domain superfamily/Winged helix DNA-binding domain"/>
    <property type="match status" value="1"/>
</dbReference>
<dbReference type="PANTHER" id="PTHR33164">
    <property type="entry name" value="TRANSCRIPTIONAL REGULATOR, MARR FAMILY"/>
    <property type="match status" value="1"/>
</dbReference>